<comment type="caution">
    <text evidence="3">The sequence shown here is derived from an EMBL/GenBank/DDBJ whole genome shotgun (WGS) entry which is preliminary data.</text>
</comment>
<dbReference type="Proteomes" id="UP000677913">
    <property type="component" value="Unassembled WGS sequence"/>
</dbReference>
<dbReference type="EMBL" id="JAGSXH010000068">
    <property type="protein sequence ID" value="MBS2965058.1"/>
    <property type="molecule type" value="Genomic_DNA"/>
</dbReference>
<gene>
    <name evidence="3" type="ORF">KGA66_18520</name>
</gene>
<feature type="domain" description="DUF5667" evidence="2">
    <location>
        <begin position="147"/>
        <end position="208"/>
    </location>
</feature>
<feature type="compositionally biased region" description="Low complexity" evidence="1">
    <location>
        <begin position="79"/>
        <end position="90"/>
    </location>
</feature>
<evidence type="ECO:0000256" key="1">
    <source>
        <dbReference type="SAM" id="MobiDB-lite"/>
    </source>
</evidence>
<evidence type="ECO:0000259" key="2">
    <source>
        <dbReference type="Pfam" id="PF18915"/>
    </source>
</evidence>
<dbReference type="Pfam" id="PF18915">
    <property type="entry name" value="DUF5667"/>
    <property type="match status" value="1"/>
</dbReference>
<dbReference type="InterPro" id="IPR043725">
    <property type="entry name" value="DUF5667"/>
</dbReference>
<dbReference type="RefSeq" id="WP_211469417.1">
    <property type="nucleotide sequence ID" value="NZ_JAGSXH010000068.1"/>
</dbReference>
<proteinExistence type="predicted"/>
<organism evidence="3 4">
    <name type="scientific">Actinocrinis puniceicyclus</name>
    <dbReference type="NCBI Taxonomy" id="977794"/>
    <lineage>
        <taxon>Bacteria</taxon>
        <taxon>Bacillati</taxon>
        <taxon>Actinomycetota</taxon>
        <taxon>Actinomycetes</taxon>
        <taxon>Catenulisporales</taxon>
        <taxon>Actinospicaceae</taxon>
        <taxon>Actinocrinis</taxon>
    </lineage>
</organism>
<feature type="region of interest" description="Disordered" evidence="1">
    <location>
        <begin position="77"/>
        <end position="114"/>
    </location>
</feature>
<sequence>MARHRGGAQEFDLALSGAHASDQAGAAHGSTAPPAARMTTLVAIAHRVEGAASPLPEMDEAFRARLRERLVRLTPELTAASGQAGQAGQSRLPAQRGGRHAGLRRPVATRRSPAGVSPAWRRRLLAAGVGVAVATGSVGGIAIASAGAVPGDPLYSAKKMFENIQLSLPGSPTARGGQYLHLADIRLSEIDALLARRDAELPGSPTAAYLDPALTELRSMISDGGALLLDQVREHGDEQALHLLSDFLLTERQRVADLTWQLPLTLQQRPPQIVALMDDLYRRLQAAAAAVPQHTGSAPATGAPPGSSTTTGPGASARGAASPSAHPSAPASGAGESPAPPSGEAANSPSAGSSTRPSASASTTIGVQLPLPILPSTGVNLPPLLPGLPGIDLGLGGAGSSPSPSG</sequence>
<feature type="region of interest" description="Disordered" evidence="1">
    <location>
        <begin position="292"/>
        <end position="406"/>
    </location>
</feature>
<dbReference type="AlphaFoldDB" id="A0A8J7WPF3"/>
<reference evidence="3" key="1">
    <citation type="submission" date="2021-04" db="EMBL/GenBank/DDBJ databases">
        <title>Genome based classification of Actinospica acidithermotolerans sp. nov., an actinobacterium isolated from an Indonesian hot spring.</title>
        <authorList>
            <person name="Kusuma A.B."/>
            <person name="Putra K.E."/>
            <person name="Nafisah S."/>
            <person name="Loh J."/>
            <person name="Nouioui I."/>
            <person name="Goodfellow M."/>
        </authorList>
    </citation>
    <scope>NUCLEOTIDE SEQUENCE</scope>
    <source>
        <strain evidence="3">DSM 45618</strain>
    </source>
</reference>
<name>A0A8J7WPF3_9ACTN</name>
<protein>
    <recommendedName>
        <fullName evidence="2">DUF5667 domain-containing protein</fullName>
    </recommendedName>
</protein>
<evidence type="ECO:0000313" key="4">
    <source>
        <dbReference type="Proteomes" id="UP000677913"/>
    </source>
</evidence>
<keyword evidence="4" id="KW-1185">Reference proteome</keyword>
<feature type="compositionally biased region" description="Low complexity" evidence="1">
    <location>
        <begin position="295"/>
        <end position="364"/>
    </location>
</feature>
<evidence type="ECO:0000313" key="3">
    <source>
        <dbReference type="EMBL" id="MBS2965058.1"/>
    </source>
</evidence>
<accession>A0A8J7WPF3</accession>